<dbReference type="InterPro" id="IPR050275">
    <property type="entry name" value="PGM_Phosphatase"/>
</dbReference>
<dbReference type="FunCoup" id="A0A200PNL9">
    <property type="interactions" value="1253"/>
</dbReference>
<accession>A0A200PNL9</accession>
<dbReference type="SMART" id="SM00855">
    <property type="entry name" value="PGAM"/>
    <property type="match status" value="1"/>
</dbReference>
<dbReference type="CDD" id="cd07067">
    <property type="entry name" value="HP_PGM_like"/>
    <property type="match status" value="1"/>
</dbReference>
<evidence type="ECO:0000313" key="5">
    <source>
        <dbReference type="Proteomes" id="UP000195402"/>
    </source>
</evidence>
<evidence type="ECO:0000256" key="2">
    <source>
        <dbReference type="PIRSR" id="PIRSR613078-1"/>
    </source>
</evidence>
<feature type="binding site" evidence="3">
    <location>
        <begin position="89"/>
        <end position="96"/>
    </location>
    <ligand>
        <name>substrate</name>
    </ligand>
</feature>
<gene>
    <name evidence="4" type="ORF">BVC80_9065g82</name>
</gene>
<feature type="active site" description="Proton donor/acceptor" evidence="2">
    <location>
        <position position="165"/>
    </location>
</feature>
<dbReference type="InterPro" id="IPR001345">
    <property type="entry name" value="PG/BPGM_mutase_AS"/>
</dbReference>
<name>A0A200PNL9_MACCD</name>
<protein>
    <submittedName>
        <fullName evidence="4">Histidine phosphatase superfamily</fullName>
    </submittedName>
</protein>
<evidence type="ECO:0000256" key="3">
    <source>
        <dbReference type="PIRSR" id="PIRSR613078-2"/>
    </source>
</evidence>
<organism evidence="4 5">
    <name type="scientific">Macleaya cordata</name>
    <name type="common">Five-seeded plume-poppy</name>
    <name type="synonym">Bocconia cordata</name>
    <dbReference type="NCBI Taxonomy" id="56857"/>
    <lineage>
        <taxon>Eukaryota</taxon>
        <taxon>Viridiplantae</taxon>
        <taxon>Streptophyta</taxon>
        <taxon>Embryophyta</taxon>
        <taxon>Tracheophyta</taxon>
        <taxon>Spermatophyta</taxon>
        <taxon>Magnoliopsida</taxon>
        <taxon>Ranunculales</taxon>
        <taxon>Papaveraceae</taxon>
        <taxon>Papaveroideae</taxon>
        <taxon>Macleaya</taxon>
    </lineage>
</organism>
<dbReference type="PANTHER" id="PTHR48100">
    <property type="entry name" value="BROAD-SPECIFICITY PHOSPHATASE YOR283W-RELATED"/>
    <property type="match status" value="1"/>
</dbReference>
<dbReference type="STRING" id="56857.A0A200PNL9"/>
<feature type="binding site" evidence="3">
    <location>
        <position position="140"/>
    </location>
    <ligand>
        <name>substrate</name>
    </ligand>
</feature>
<dbReference type="GO" id="GO:0005829">
    <property type="term" value="C:cytosol"/>
    <property type="evidence" value="ECO:0007669"/>
    <property type="project" value="TreeGrafter"/>
</dbReference>
<dbReference type="OMA" id="TEWNVAR"/>
<dbReference type="OrthoDB" id="354304at2759"/>
<dbReference type="Proteomes" id="UP000195402">
    <property type="component" value="Unassembled WGS sequence"/>
</dbReference>
<proteinExistence type="inferred from homology"/>
<feature type="active site" description="Tele-phosphohistidine intermediate" evidence="2">
    <location>
        <position position="90"/>
    </location>
</feature>
<comment type="similarity">
    <text evidence="1">Belongs to the phosphoglycerate mutase family.</text>
</comment>
<keyword evidence="5" id="KW-1185">Reference proteome</keyword>
<dbReference type="PROSITE" id="PS00175">
    <property type="entry name" value="PG_MUTASE"/>
    <property type="match status" value="1"/>
</dbReference>
<sequence length="339" mass="37065">MRSVQPRFSSASASLIRLNLHSKRENLQYYFRAESRQRCPVFRRTKLAVKMAESTVVKSDSRMCSQSGCNGDDGFGSVSSDYAEIIVVRHGETTWNSDGRLQGHLDVELNEVGRQQAAAVADRLSKEPKISAVYSSDLKRAFVTAQTIANSCGVLEVIQDPDLRERNLGDLQGLVLREAATLKPEAYQAFVSGKADKDIPGGGESLDQLYQRCTSSLQKIGRKHKGERVVVVTHGGVLRALYRRAAPKGKPQGKILNTSVNIFHLSDGGEDWVIKVWGDVSHLSETGFLKTAFGGDRTSELSMETKSPNRYSPSRSKSLVELMLSNQSAGRSGSVGAAD</sequence>
<dbReference type="EMBL" id="MVGT01004390">
    <property type="protein sequence ID" value="OUZ99804.1"/>
    <property type="molecule type" value="Genomic_DNA"/>
</dbReference>
<reference evidence="4 5" key="1">
    <citation type="journal article" date="2017" name="Mol. Plant">
        <title>The Genome of Medicinal Plant Macleaya cordata Provides New Insights into Benzylisoquinoline Alkaloids Metabolism.</title>
        <authorList>
            <person name="Liu X."/>
            <person name="Liu Y."/>
            <person name="Huang P."/>
            <person name="Ma Y."/>
            <person name="Qing Z."/>
            <person name="Tang Q."/>
            <person name="Cao H."/>
            <person name="Cheng P."/>
            <person name="Zheng Y."/>
            <person name="Yuan Z."/>
            <person name="Zhou Y."/>
            <person name="Liu J."/>
            <person name="Tang Z."/>
            <person name="Zhuo Y."/>
            <person name="Zhang Y."/>
            <person name="Yu L."/>
            <person name="Huang J."/>
            <person name="Yang P."/>
            <person name="Peng Q."/>
            <person name="Zhang J."/>
            <person name="Jiang W."/>
            <person name="Zhang Z."/>
            <person name="Lin K."/>
            <person name="Ro D.K."/>
            <person name="Chen X."/>
            <person name="Xiong X."/>
            <person name="Shang Y."/>
            <person name="Huang S."/>
            <person name="Zeng J."/>
        </authorList>
    </citation>
    <scope>NUCLEOTIDE SEQUENCE [LARGE SCALE GENOMIC DNA]</scope>
    <source>
        <strain evidence="5">cv. BLH2017</strain>
        <tissue evidence="4">Root</tissue>
    </source>
</reference>
<dbReference type="InParanoid" id="A0A200PNL9"/>
<dbReference type="Pfam" id="PF00300">
    <property type="entry name" value="His_Phos_1"/>
    <property type="match status" value="1"/>
</dbReference>
<dbReference type="PANTHER" id="PTHR48100:SF34">
    <property type="entry name" value="PHOSPHOGLYCERATE MUTASE-LIKE PROTEIN 4"/>
    <property type="match status" value="1"/>
</dbReference>
<dbReference type="InterPro" id="IPR013078">
    <property type="entry name" value="His_Pase_superF_clade-1"/>
</dbReference>
<evidence type="ECO:0000313" key="4">
    <source>
        <dbReference type="EMBL" id="OUZ99804.1"/>
    </source>
</evidence>
<dbReference type="FunFam" id="3.40.50.1240:FF:000029">
    <property type="entry name" value="Phosphoglycerate mutase-like protein 4"/>
    <property type="match status" value="1"/>
</dbReference>
<dbReference type="GO" id="GO:0016791">
    <property type="term" value="F:phosphatase activity"/>
    <property type="evidence" value="ECO:0007669"/>
    <property type="project" value="TreeGrafter"/>
</dbReference>
<comment type="caution">
    <text evidence="4">The sequence shown here is derived from an EMBL/GenBank/DDBJ whole genome shotgun (WGS) entry which is preliminary data.</text>
</comment>
<dbReference type="SUPFAM" id="SSF53254">
    <property type="entry name" value="Phosphoglycerate mutase-like"/>
    <property type="match status" value="1"/>
</dbReference>
<dbReference type="AlphaFoldDB" id="A0A200PNL9"/>
<evidence type="ECO:0000256" key="1">
    <source>
        <dbReference type="ARBA" id="ARBA00038362"/>
    </source>
</evidence>
<dbReference type="Gene3D" id="3.40.50.1240">
    <property type="entry name" value="Phosphoglycerate mutase-like"/>
    <property type="match status" value="1"/>
</dbReference>
<dbReference type="InterPro" id="IPR029033">
    <property type="entry name" value="His_PPase_superfam"/>
</dbReference>